<accession>A0ACA9K7P6</accession>
<keyword evidence="2" id="KW-1185">Reference proteome</keyword>
<evidence type="ECO:0000313" key="2">
    <source>
        <dbReference type="Proteomes" id="UP000789366"/>
    </source>
</evidence>
<reference evidence="1" key="1">
    <citation type="submission" date="2021-06" db="EMBL/GenBank/DDBJ databases">
        <authorList>
            <person name="Kallberg Y."/>
            <person name="Tangrot J."/>
            <person name="Rosling A."/>
        </authorList>
    </citation>
    <scope>NUCLEOTIDE SEQUENCE</scope>
    <source>
        <strain evidence="1">28 12/20/2015</strain>
    </source>
</reference>
<evidence type="ECO:0000313" key="1">
    <source>
        <dbReference type="EMBL" id="CAG8457925.1"/>
    </source>
</evidence>
<protein>
    <submittedName>
        <fullName evidence="1">9049_t:CDS:1</fullName>
    </submittedName>
</protein>
<dbReference type="EMBL" id="CAJVPW010000538">
    <property type="protein sequence ID" value="CAG8457925.1"/>
    <property type="molecule type" value="Genomic_DNA"/>
</dbReference>
<gene>
    <name evidence="1" type="ORF">SPELUC_LOCUS1127</name>
</gene>
<proteinExistence type="predicted"/>
<comment type="caution">
    <text evidence="1">The sequence shown here is derived from an EMBL/GenBank/DDBJ whole genome shotgun (WGS) entry which is preliminary data.</text>
</comment>
<name>A0ACA9K7P6_9GLOM</name>
<sequence>MSNTQSNDLLRELNAKLLVKIAELRKKFAEIKVKNDKLKNKNAEIVAFSDKITELEAKRTELKIRIANLLRHTMEENKMHDAENAKLKARIKKLEYKNVEFRDRIMKVKQRQLQNNNVTKVTNFSINSSSNFNSVTEQLPMKVHSEKSLKKKKENEFLDSKHREMVSKKIIQNIKEKKLRDQELSTISLSQSKNNSASEELYSEKVRPKVPLEQNSKSVLIQKDIFNLMKLKAFSAFTDGNIIEVIDENLILTTNTTIEVELAYLFLKKIDVDKIKNIKTFSADSISKFTQSQIQIFLDYFSESEKVRPKVPLEQNSIVNSVSNTKSTNIISRANMIKKTSLIAQTKTDSKNSTETSTLPEKEILIKNESDIDALILLLQQKFKMT</sequence>
<organism evidence="1 2">
    <name type="scientific">Cetraspora pellucida</name>
    <dbReference type="NCBI Taxonomy" id="1433469"/>
    <lineage>
        <taxon>Eukaryota</taxon>
        <taxon>Fungi</taxon>
        <taxon>Fungi incertae sedis</taxon>
        <taxon>Mucoromycota</taxon>
        <taxon>Glomeromycotina</taxon>
        <taxon>Glomeromycetes</taxon>
        <taxon>Diversisporales</taxon>
        <taxon>Gigasporaceae</taxon>
        <taxon>Cetraspora</taxon>
    </lineage>
</organism>
<dbReference type="Proteomes" id="UP000789366">
    <property type="component" value="Unassembled WGS sequence"/>
</dbReference>